<dbReference type="Proteomes" id="UP000279307">
    <property type="component" value="Chromosome 13"/>
</dbReference>
<evidence type="ECO:0000313" key="2">
    <source>
        <dbReference type="EMBL" id="RLU15204.1"/>
    </source>
</evidence>
<protein>
    <recommendedName>
        <fullName evidence="4">RAD50-interacting protein</fullName>
    </recommendedName>
</protein>
<dbReference type="GO" id="GO:0006888">
    <property type="term" value="P:endoplasmic reticulum to Golgi vesicle-mediated transport"/>
    <property type="evidence" value="ECO:0007669"/>
    <property type="project" value="InterPro"/>
</dbReference>
<sequence length="776" mass="88670">MDIKQNIILKFNAQLRADLKNLDGIYDFHEQLKTEKDEIEKSLSMASTTAPSKVKAVIENVEHVGCDVEQLQGISTDLTAKVEETLSENDKNLELQEVIDQIGQLDKTLSYLHFIQYIENISDEMETYLSSGDDESMITLYTNLTNISCQLQSSACHHLVSYTHETLHFWHNLIKKKFSKEYNDLLKMLKWPFCGGNVASLSAPSPEIMTRFRTLTKYLFHLQLPYPLTIYLFCHASREALGKTVGRNLYFARSRHSQSLTLLSVFSFREDMVKPVVTSVLLTDFAPVSLPINLLSRPLRQRFIYHFTGSKLTNRQDKPEWFFTQILTWIKDHVQWVQKNVQPVADSIDLGHLDTKAEFMRALVQLAVEKLHCELAVVQYDDTLFAHLVDEALGFERELRETLLYPQSEPTTVFVLTQAQIFLKWINMEKKYATEKMDAVLSSSTAWERVASPDLDDMKVTECADAFLTLLTAISDRYKHLPQPGHRLQFLELQLELIDDWRVRLLQLLHENYEDPLTSLMPNILNTLHYVTAVLEEWGMTVHFLQLHFFKKQAEAVESATDRGNDVSENIGEMEGTVFDEAVALLQRLEKELINEISDSVALDVKAKSRAYRTDKWFAMQSSKEIASLSVTPSGCPVFQELAARLHVLHNALALPLFHQAWKSLASQFDQFLLEEVVLVNHFNNGGGEQLQHDIVRNLFPLFGLYVNKPESYFPLIKEACVLLNILIGSAILLRETLSNNDKSASVEVLSDIGVYKMSPEVALKVLATRTDIICT</sequence>
<dbReference type="GO" id="GO:0070939">
    <property type="term" value="C:Dsl1/NZR complex"/>
    <property type="evidence" value="ECO:0007669"/>
    <property type="project" value="InterPro"/>
</dbReference>
<comment type="caution">
    <text evidence="2">The sequence shown here is derived from an EMBL/GenBank/DDBJ whole genome shotgun (WGS) entry which is preliminary data.</text>
</comment>
<name>A0A3L8D4Q1_OOCBI</name>
<dbReference type="PANTHER" id="PTHR13520:SF0">
    <property type="entry name" value="RAD50-INTERACTING PROTEIN 1"/>
    <property type="match status" value="1"/>
</dbReference>
<dbReference type="InterPro" id="IPR007528">
    <property type="entry name" value="RINT1_Tip20"/>
</dbReference>
<dbReference type="Pfam" id="PF04437">
    <property type="entry name" value="RINT1_TIP1"/>
    <property type="match status" value="1"/>
</dbReference>
<comment type="similarity">
    <text evidence="1">Belongs to the RINT1 family.</text>
</comment>
<organism evidence="2 3">
    <name type="scientific">Ooceraea biroi</name>
    <name type="common">Clonal raider ant</name>
    <name type="synonym">Cerapachys biroi</name>
    <dbReference type="NCBI Taxonomy" id="2015173"/>
    <lineage>
        <taxon>Eukaryota</taxon>
        <taxon>Metazoa</taxon>
        <taxon>Ecdysozoa</taxon>
        <taxon>Arthropoda</taxon>
        <taxon>Hexapoda</taxon>
        <taxon>Insecta</taxon>
        <taxon>Pterygota</taxon>
        <taxon>Neoptera</taxon>
        <taxon>Endopterygota</taxon>
        <taxon>Hymenoptera</taxon>
        <taxon>Apocrita</taxon>
        <taxon>Aculeata</taxon>
        <taxon>Formicoidea</taxon>
        <taxon>Formicidae</taxon>
        <taxon>Dorylinae</taxon>
        <taxon>Ooceraea</taxon>
    </lineage>
</organism>
<evidence type="ECO:0008006" key="4">
    <source>
        <dbReference type="Google" id="ProtNLM"/>
    </source>
</evidence>
<dbReference type="GO" id="GO:0006890">
    <property type="term" value="P:retrograde vesicle-mediated transport, Golgi to endoplasmic reticulum"/>
    <property type="evidence" value="ECO:0007669"/>
    <property type="project" value="InterPro"/>
</dbReference>
<dbReference type="Gene3D" id="1.20.58.670">
    <property type="entry name" value="Dsl1p vesicle tethering complex, Tip20p subunit, domain D"/>
    <property type="match status" value="1"/>
</dbReference>
<evidence type="ECO:0000256" key="1">
    <source>
        <dbReference type="ARBA" id="ARBA00061158"/>
    </source>
</evidence>
<proteinExistence type="inferred from homology"/>
<dbReference type="EMBL" id="QOIP01000013">
    <property type="protein sequence ID" value="RLU15204.1"/>
    <property type="molecule type" value="Genomic_DNA"/>
</dbReference>
<evidence type="ECO:0000313" key="3">
    <source>
        <dbReference type="Proteomes" id="UP000279307"/>
    </source>
</evidence>
<gene>
    <name evidence="2" type="ORF">DMN91_012198</name>
</gene>
<reference evidence="2 3" key="1">
    <citation type="journal article" date="2018" name="Genome Res.">
        <title>The genomic architecture and molecular evolution of ant odorant receptors.</title>
        <authorList>
            <person name="McKenzie S.K."/>
            <person name="Kronauer D.J.C."/>
        </authorList>
    </citation>
    <scope>NUCLEOTIDE SEQUENCE [LARGE SCALE GENOMIC DNA]</scope>
    <source>
        <strain evidence="2">Clonal line C1</strain>
    </source>
</reference>
<dbReference type="OrthoDB" id="2189254at2759"/>
<dbReference type="PANTHER" id="PTHR13520">
    <property type="entry name" value="RAD50-INTERACTING PROTEIN 1 RINT-1"/>
    <property type="match status" value="1"/>
</dbReference>
<dbReference type="GO" id="GO:0060628">
    <property type="term" value="P:regulation of ER to Golgi vesicle-mediated transport"/>
    <property type="evidence" value="ECO:0007669"/>
    <property type="project" value="TreeGrafter"/>
</dbReference>
<accession>A0A3L8D4Q1</accession>
<dbReference type="InterPro" id="IPR042044">
    <property type="entry name" value="EXOC6PINT-1/Sec15/Tip20_C_dom2"/>
</dbReference>
<dbReference type="PROSITE" id="PS51386">
    <property type="entry name" value="RINT1_TIP20"/>
    <property type="match status" value="1"/>
</dbReference>
<dbReference type="FunFam" id="1.20.58.670:FF:000003">
    <property type="entry name" value="RAD50-interacting protein 1"/>
    <property type="match status" value="1"/>
</dbReference>
<dbReference type="AlphaFoldDB" id="A0A3L8D4Q1"/>